<dbReference type="EMBL" id="QGKX02000004">
    <property type="protein sequence ID" value="KAF3599469.1"/>
    <property type="molecule type" value="Genomic_DNA"/>
</dbReference>
<evidence type="ECO:0000256" key="2">
    <source>
        <dbReference type="SAM" id="Phobius"/>
    </source>
</evidence>
<keyword evidence="2" id="KW-0472">Membrane</keyword>
<dbReference type="Proteomes" id="UP000712600">
    <property type="component" value="Unassembled WGS sequence"/>
</dbReference>
<evidence type="ECO:0000313" key="4">
    <source>
        <dbReference type="EMBL" id="KAF3599469.1"/>
    </source>
</evidence>
<keyword evidence="2" id="KW-1133">Transmembrane helix</keyword>
<keyword evidence="2" id="KW-0812">Transmembrane</keyword>
<feature type="transmembrane region" description="Helical" evidence="2">
    <location>
        <begin position="187"/>
        <end position="208"/>
    </location>
</feature>
<reference evidence="4" key="1">
    <citation type="submission" date="2019-12" db="EMBL/GenBank/DDBJ databases">
        <title>Genome sequencing and annotation of Brassica cretica.</title>
        <authorList>
            <person name="Studholme D.J."/>
            <person name="Sarris P."/>
        </authorList>
    </citation>
    <scope>NUCLEOTIDE SEQUENCE</scope>
    <source>
        <strain evidence="4">PFS-109/04</strain>
        <tissue evidence="4">Leaf</tissue>
    </source>
</reference>
<feature type="domain" description="Plant cysteine-rich protein" evidence="3">
    <location>
        <begin position="181"/>
        <end position="213"/>
    </location>
</feature>
<organism evidence="4 5">
    <name type="scientific">Brassica cretica</name>
    <name type="common">Mustard</name>
    <dbReference type="NCBI Taxonomy" id="69181"/>
    <lineage>
        <taxon>Eukaryota</taxon>
        <taxon>Viridiplantae</taxon>
        <taxon>Streptophyta</taxon>
        <taxon>Embryophyta</taxon>
        <taxon>Tracheophyta</taxon>
        <taxon>Spermatophyta</taxon>
        <taxon>Magnoliopsida</taxon>
        <taxon>eudicotyledons</taxon>
        <taxon>Gunneridae</taxon>
        <taxon>Pentapetalae</taxon>
        <taxon>rosids</taxon>
        <taxon>malvids</taxon>
        <taxon>Brassicales</taxon>
        <taxon>Brassicaceae</taxon>
        <taxon>Brassiceae</taxon>
        <taxon>Brassica</taxon>
    </lineage>
</organism>
<dbReference type="Pfam" id="PF22812">
    <property type="entry name" value="CR_prot_dom_plant"/>
    <property type="match status" value="1"/>
</dbReference>
<evidence type="ECO:0000256" key="1">
    <source>
        <dbReference type="SAM" id="MobiDB-lite"/>
    </source>
</evidence>
<name>A0A8S9SFC9_BRACR</name>
<comment type="caution">
    <text evidence="4">The sequence shown here is derived from an EMBL/GenBank/DDBJ whole genome shotgun (WGS) entry which is preliminary data.</text>
</comment>
<dbReference type="InterPro" id="IPR054603">
    <property type="entry name" value="CR_prot_dom_plant"/>
</dbReference>
<protein>
    <recommendedName>
        <fullName evidence="3">Plant cysteine-rich protein domain-containing protein</fullName>
    </recommendedName>
</protein>
<accession>A0A8S9SFC9</accession>
<evidence type="ECO:0000259" key="3">
    <source>
        <dbReference type="Pfam" id="PF22812"/>
    </source>
</evidence>
<feature type="region of interest" description="Disordered" evidence="1">
    <location>
        <begin position="30"/>
        <end position="53"/>
    </location>
</feature>
<gene>
    <name evidence="4" type="ORF">F2Q69_00037041</name>
</gene>
<evidence type="ECO:0000313" key="5">
    <source>
        <dbReference type="Proteomes" id="UP000712600"/>
    </source>
</evidence>
<feature type="region of interest" description="Disordered" evidence="1">
    <location>
        <begin position="83"/>
        <end position="108"/>
    </location>
</feature>
<sequence length="243" mass="26585">MDSASSPGLSEPPGRDREIREVCEASKVEKESMVSDFTKRDPMSGEAMKRSSDELEGIVVKDVNLEVVSEVIDAGVLEKAVTESSVNKDDEDGMNSKDGKGNTWALVSPDKVGRSQSKTLQRDAGVVQISASKFSVLSLDMEEGEILAVQTNEDEEEDHVEAEVNILVEGDLMGDEILEQSKVFRRIIGPVIAAVVMILVICVCCYCCKKKKKEEEVQEREMATTDVIVSPTVDQPIAKTESQ</sequence>
<dbReference type="AlphaFoldDB" id="A0A8S9SFC9"/>
<proteinExistence type="predicted"/>